<sequence length="68" mass="7909">MSDHVRWSATQTVTRIHGARKRHESSWRVMATLLKTFRDKGKEYERKGYFFGAALNGIVILKGENSRK</sequence>
<dbReference type="EMBL" id="KV417323">
    <property type="protein sequence ID" value="KZO91417.1"/>
    <property type="molecule type" value="Genomic_DNA"/>
</dbReference>
<name>A0A167HAH7_CALVF</name>
<dbReference type="Proteomes" id="UP000076738">
    <property type="component" value="Unassembled WGS sequence"/>
</dbReference>
<accession>A0A167HAH7</accession>
<dbReference type="AlphaFoldDB" id="A0A167HAH7"/>
<keyword evidence="2" id="KW-1185">Reference proteome</keyword>
<evidence type="ECO:0000313" key="2">
    <source>
        <dbReference type="Proteomes" id="UP000076738"/>
    </source>
</evidence>
<organism evidence="1 2">
    <name type="scientific">Calocera viscosa (strain TUFC12733)</name>
    <dbReference type="NCBI Taxonomy" id="1330018"/>
    <lineage>
        <taxon>Eukaryota</taxon>
        <taxon>Fungi</taxon>
        <taxon>Dikarya</taxon>
        <taxon>Basidiomycota</taxon>
        <taxon>Agaricomycotina</taxon>
        <taxon>Dacrymycetes</taxon>
        <taxon>Dacrymycetales</taxon>
        <taxon>Dacrymycetaceae</taxon>
        <taxon>Calocera</taxon>
    </lineage>
</organism>
<protein>
    <submittedName>
        <fullName evidence="1">Uncharacterized protein</fullName>
    </submittedName>
</protein>
<gene>
    <name evidence="1" type="ORF">CALVIDRAFT_345217</name>
</gene>
<reference evidence="1 2" key="1">
    <citation type="journal article" date="2016" name="Mol. Biol. Evol.">
        <title>Comparative Genomics of Early-Diverging Mushroom-Forming Fungi Provides Insights into the Origins of Lignocellulose Decay Capabilities.</title>
        <authorList>
            <person name="Nagy L.G."/>
            <person name="Riley R."/>
            <person name="Tritt A."/>
            <person name="Adam C."/>
            <person name="Daum C."/>
            <person name="Floudas D."/>
            <person name="Sun H."/>
            <person name="Yadav J.S."/>
            <person name="Pangilinan J."/>
            <person name="Larsson K.H."/>
            <person name="Matsuura K."/>
            <person name="Barry K."/>
            <person name="Labutti K."/>
            <person name="Kuo R."/>
            <person name="Ohm R.A."/>
            <person name="Bhattacharya S.S."/>
            <person name="Shirouzu T."/>
            <person name="Yoshinaga Y."/>
            <person name="Martin F.M."/>
            <person name="Grigoriev I.V."/>
            <person name="Hibbett D.S."/>
        </authorList>
    </citation>
    <scope>NUCLEOTIDE SEQUENCE [LARGE SCALE GENOMIC DNA]</scope>
    <source>
        <strain evidence="1 2">TUFC12733</strain>
    </source>
</reference>
<evidence type="ECO:0000313" key="1">
    <source>
        <dbReference type="EMBL" id="KZO91417.1"/>
    </source>
</evidence>
<proteinExistence type="predicted"/>